<dbReference type="PANTHER" id="PTHR34599:SF1">
    <property type="entry name" value="PHOSPHATIDIC ACID PHOSPHATASE TYPE 2_HALOPEROXIDASE DOMAIN-CONTAINING PROTEIN"/>
    <property type="match status" value="1"/>
</dbReference>
<dbReference type="Gene3D" id="1.10.606.10">
    <property type="entry name" value="Vanadium-containing Chloroperoxidase, domain 2"/>
    <property type="match status" value="2"/>
</dbReference>
<organism evidence="3">
    <name type="scientific">Roseihalotalea indica</name>
    <dbReference type="NCBI Taxonomy" id="2867963"/>
    <lineage>
        <taxon>Bacteria</taxon>
        <taxon>Pseudomonadati</taxon>
        <taxon>Bacteroidota</taxon>
        <taxon>Cytophagia</taxon>
        <taxon>Cytophagales</taxon>
        <taxon>Catalimonadaceae</taxon>
        <taxon>Roseihalotalea</taxon>
    </lineage>
</organism>
<dbReference type="GO" id="GO:0004601">
    <property type="term" value="F:peroxidase activity"/>
    <property type="evidence" value="ECO:0007669"/>
    <property type="project" value="InterPro"/>
</dbReference>
<dbReference type="SMART" id="SM00014">
    <property type="entry name" value="acidPPc"/>
    <property type="match status" value="1"/>
</dbReference>
<feature type="domain" description="Phosphatidic acid phosphatase type 2/haloperoxidase" evidence="2">
    <location>
        <begin position="397"/>
        <end position="505"/>
    </location>
</feature>
<dbReference type="PANTHER" id="PTHR34599">
    <property type="entry name" value="PEROXIDASE-RELATED"/>
    <property type="match status" value="1"/>
</dbReference>
<protein>
    <submittedName>
        <fullName evidence="3">Phosphatase PAP2 family protein</fullName>
    </submittedName>
</protein>
<dbReference type="EMBL" id="CP120682">
    <property type="protein sequence ID" value="WKN35756.1"/>
    <property type="molecule type" value="Genomic_DNA"/>
</dbReference>
<feature type="signal peptide" evidence="1">
    <location>
        <begin position="1"/>
        <end position="24"/>
    </location>
</feature>
<dbReference type="InterPro" id="IPR016119">
    <property type="entry name" value="Br/Cl_peroxidase_C"/>
</dbReference>
<gene>
    <name evidence="3" type="ORF">K4G66_25645</name>
</gene>
<dbReference type="SUPFAM" id="SSF48317">
    <property type="entry name" value="Acid phosphatase/Vanadium-dependent haloperoxidase"/>
    <property type="match status" value="2"/>
</dbReference>
<evidence type="ECO:0000256" key="1">
    <source>
        <dbReference type="SAM" id="SignalP"/>
    </source>
</evidence>
<name>A0AA49JDD6_9BACT</name>
<dbReference type="CDD" id="cd03398">
    <property type="entry name" value="PAP2_haloperoxidase"/>
    <property type="match status" value="1"/>
</dbReference>
<sequence>MKKNIFLYMLVACLSSLMVVSCQEDLPTYAEFDAYTFASTDDNGGNWTPILLSDPAQIEIPVPEEVTSDAYQAELSSLKSTIANLSGDQRAAVEYWTNNPTIRWNEIALELVAKYNLIPGPNDDDSYTLPNPATPEGPSPFPFAHPPYASRMLAYLSVAQFDGLITAWHYKYAFNRPTPKQVDDAIQYAYADNNIPSYPSDGAVVAIASREVLSAMFPLEKEYLAKKAEEHLSSLLWSGSHVESDISAGEMIGTEVASLALTRAANDGMKNAQCSKLVSDSIKAAAFARFGWQWDNLEEPIRPVGLTPLFGKVKMWNVPTVEEVRPIAPPAPGTPEFEENIKELKHFAKNMNNEWRRIANYWQDGLGTYTPPGHWNKIAKDLIVKHNLNPLRTARTFAYMNMAIMDAGVSCWDAKYYYHYPRPIQTIPGFKTIAGTPNFPSYTSGHSVFSAAGAEVLAYVFPDDAVKCREDALEAAISRVYGGIHYRFDAEVGTDQGIQVAQYTIDVAKADGAN</sequence>
<dbReference type="AlphaFoldDB" id="A0AA49JDD6"/>
<dbReference type="PROSITE" id="PS51257">
    <property type="entry name" value="PROKAR_LIPOPROTEIN"/>
    <property type="match status" value="1"/>
</dbReference>
<keyword evidence="1" id="KW-0732">Signal</keyword>
<accession>A0AA49JDD6</accession>
<dbReference type="InterPro" id="IPR052559">
    <property type="entry name" value="V-haloperoxidase"/>
</dbReference>
<evidence type="ECO:0000313" key="3">
    <source>
        <dbReference type="EMBL" id="WKN35756.1"/>
    </source>
</evidence>
<dbReference type="InterPro" id="IPR000326">
    <property type="entry name" value="PAP2/HPO"/>
</dbReference>
<dbReference type="Pfam" id="PF01569">
    <property type="entry name" value="PAP2"/>
    <property type="match status" value="1"/>
</dbReference>
<reference evidence="3" key="2">
    <citation type="journal article" date="2024" name="Antonie Van Leeuwenhoek">
        <title>Roseihalotalea indica gen. nov., sp. nov., a halophilic Bacteroidetes from mesopelagic Southwest Indian Ocean with higher carbohydrate metabolic potential.</title>
        <authorList>
            <person name="Chen B."/>
            <person name="Zhang M."/>
            <person name="Lin D."/>
            <person name="Ye J."/>
            <person name="Tang K."/>
        </authorList>
    </citation>
    <scope>NUCLEOTIDE SEQUENCE</scope>
    <source>
        <strain evidence="3">TK19036</strain>
    </source>
</reference>
<evidence type="ECO:0000259" key="2">
    <source>
        <dbReference type="SMART" id="SM00014"/>
    </source>
</evidence>
<proteinExistence type="predicted"/>
<feature type="chain" id="PRO_5041236673" evidence="1">
    <location>
        <begin position="25"/>
        <end position="514"/>
    </location>
</feature>
<reference evidence="3" key="1">
    <citation type="journal article" date="2023" name="Comput. Struct. Biotechnol. J.">
        <title>Discovery of a novel marine Bacteroidetes with a rich repertoire of carbohydrate-active enzymes.</title>
        <authorList>
            <person name="Chen B."/>
            <person name="Liu G."/>
            <person name="Chen Q."/>
            <person name="Wang H."/>
            <person name="Liu L."/>
            <person name="Tang K."/>
        </authorList>
    </citation>
    <scope>NUCLEOTIDE SEQUENCE</scope>
    <source>
        <strain evidence="3">TK19036</strain>
    </source>
</reference>
<dbReference type="InterPro" id="IPR036938">
    <property type="entry name" value="PAP2/HPO_sf"/>
</dbReference>